<accession>A0A5C7SK43</accession>
<dbReference type="AlphaFoldDB" id="C4ZN17"/>
<protein>
    <submittedName>
        <fullName evidence="1">Uncharacterized protein</fullName>
    </submittedName>
</protein>
<dbReference type="eggNOG" id="ENOG50330FJ">
    <property type="taxonomic scope" value="Bacteria"/>
</dbReference>
<name>C4ZN17_THASP</name>
<dbReference type="OrthoDB" id="9100377at2"/>
<reference evidence="1 3" key="2">
    <citation type="journal article" date="2012" name="Stand. Genomic Sci.">
        <title>Complete genome sequence of Thauera aminoaromatica strain MZ1T.</title>
        <authorList>
            <person name="Jiang K."/>
            <person name="Sanseverino J."/>
            <person name="Chauhan A."/>
            <person name="Lucas S."/>
            <person name="Copeland A."/>
            <person name="Lapidus A."/>
            <person name="Del Rio T.G."/>
            <person name="Dalin E."/>
            <person name="Tice H."/>
            <person name="Bruce D."/>
            <person name="Goodwin L."/>
            <person name="Pitluck S."/>
            <person name="Sims D."/>
            <person name="Brettin T."/>
            <person name="Detter J.C."/>
            <person name="Han C."/>
            <person name="Chang Y.J."/>
            <person name="Larimer F."/>
            <person name="Land M."/>
            <person name="Hauser L."/>
            <person name="Kyrpides N.C."/>
            <person name="Mikhailova N."/>
            <person name="Moser S."/>
            <person name="Jegier P."/>
            <person name="Close D."/>
            <person name="Debruyn J.M."/>
            <person name="Wang Y."/>
            <person name="Layton A.C."/>
            <person name="Allen M.S."/>
            <person name="Sayler G.S."/>
        </authorList>
    </citation>
    <scope>NUCLEOTIDE SEQUENCE [LARGE SCALE GENOMIC DNA]</scope>
    <source>
        <strain evidence="1 3">MZ1T</strain>
    </source>
</reference>
<dbReference type="HOGENOM" id="CLU_2357636_0_0_4"/>
<dbReference type="STRING" id="85643.Tmz1t_0657"/>
<accession>C4ZN17</accession>
<reference evidence="2 4" key="3">
    <citation type="submission" date="2018-09" db="EMBL/GenBank/DDBJ databases">
        <title>Metagenome Assembled Genomes from an Advanced Water Purification Facility.</title>
        <authorList>
            <person name="Stamps B.W."/>
            <person name="Spear J.R."/>
        </authorList>
    </citation>
    <scope>NUCLEOTIDE SEQUENCE [LARGE SCALE GENOMIC DNA]</scope>
    <source>
        <strain evidence="2">Bin_27_1</strain>
    </source>
</reference>
<evidence type="ECO:0000313" key="1">
    <source>
        <dbReference type="EMBL" id="ACK53429.1"/>
    </source>
</evidence>
<gene>
    <name evidence="1" type="ordered locus">Tmz1t_0657</name>
    <name evidence="2" type="ORF">E6Q80_12445</name>
</gene>
<keyword evidence="3" id="KW-1185">Reference proteome</keyword>
<evidence type="ECO:0000313" key="3">
    <source>
        <dbReference type="Proteomes" id="UP000002186"/>
    </source>
</evidence>
<dbReference type="Proteomes" id="UP000002186">
    <property type="component" value="Chromosome"/>
</dbReference>
<evidence type="ECO:0000313" key="4">
    <source>
        <dbReference type="Proteomes" id="UP000321192"/>
    </source>
</evidence>
<dbReference type="KEGG" id="tmz:Tmz1t_0657"/>
<dbReference type="Proteomes" id="UP000321192">
    <property type="component" value="Unassembled WGS sequence"/>
</dbReference>
<dbReference type="RefSeq" id="WP_004305209.1">
    <property type="nucleotide sequence ID" value="NC_011662.2"/>
</dbReference>
<proteinExistence type="predicted"/>
<dbReference type="EMBL" id="CP001281">
    <property type="protein sequence ID" value="ACK53429.1"/>
    <property type="molecule type" value="Genomic_DNA"/>
</dbReference>
<reference evidence="3" key="1">
    <citation type="submission" date="2009-05" db="EMBL/GenBank/DDBJ databases">
        <title>Complete sequence of chromosome of Thauera sp. MZ1T.</title>
        <authorList>
            <consortium name="US DOE Joint Genome Institute"/>
            <person name="Lucas S."/>
            <person name="Copeland A."/>
            <person name="Lapidus A."/>
            <person name="Glavina del Rio T."/>
            <person name="Dalin E."/>
            <person name="Tice H."/>
            <person name="Bruce D."/>
            <person name="Goodwin L."/>
            <person name="Pitluck S."/>
            <person name="Sims D."/>
            <person name="Brettin T."/>
            <person name="Detter J.C."/>
            <person name="Han C."/>
            <person name="Larimer F."/>
            <person name="Land M."/>
            <person name="Hauser L."/>
            <person name="Kyrpides N."/>
            <person name="Mikhailova N."/>
            <person name="Sayler G.S."/>
        </authorList>
    </citation>
    <scope>NUCLEOTIDE SEQUENCE [LARGE SCALE GENOMIC DNA]</scope>
    <source>
        <strain evidence="3">MZ1T</strain>
    </source>
</reference>
<sequence>MNPIFDAIPPEQALELEQIARLIYEARENRRKVLAAIGANDEAELLARIAAGAVDEHPGYEHYLAARILADTHEAARQVVGERLREINR</sequence>
<evidence type="ECO:0000313" key="2">
    <source>
        <dbReference type="EMBL" id="TXH83993.1"/>
    </source>
</evidence>
<organism evidence="1 3">
    <name type="scientific">Thauera aminoaromatica</name>
    <dbReference type="NCBI Taxonomy" id="164330"/>
    <lineage>
        <taxon>Bacteria</taxon>
        <taxon>Pseudomonadati</taxon>
        <taxon>Pseudomonadota</taxon>
        <taxon>Betaproteobacteria</taxon>
        <taxon>Rhodocyclales</taxon>
        <taxon>Zoogloeaceae</taxon>
        <taxon>Thauera</taxon>
    </lineage>
</organism>
<dbReference type="EMBL" id="SSFD01000192">
    <property type="protein sequence ID" value="TXH83993.1"/>
    <property type="molecule type" value="Genomic_DNA"/>
</dbReference>